<evidence type="ECO:0008006" key="4">
    <source>
        <dbReference type="Google" id="ProtNLM"/>
    </source>
</evidence>
<feature type="compositionally biased region" description="Low complexity" evidence="2">
    <location>
        <begin position="163"/>
        <end position="176"/>
    </location>
</feature>
<accession>A0A6L2NLN3</accession>
<protein>
    <recommendedName>
        <fullName evidence="4">Glutamic acid-rich protein-like</fullName>
    </recommendedName>
</protein>
<name>A0A6L2NLN3_TANCI</name>
<feature type="region of interest" description="Disordered" evidence="2">
    <location>
        <begin position="130"/>
        <end position="176"/>
    </location>
</feature>
<gene>
    <name evidence="3" type="ORF">Tci_057412</name>
</gene>
<dbReference type="EMBL" id="BKCJ010009109">
    <property type="protein sequence ID" value="GEU85434.1"/>
    <property type="molecule type" value="Genomic_DNA"/>
</dbReference>
<feature type="compositionally biased region" description="Pro residues" evidence="2">
    <location>
        <begin position="135"/>
        <end position="147"/>
    </location>
</feature>
<keyword evidence="1" id="KW-0175">Coiled coil</keyword>
<dbReference type="AlphaFoldDB" id="A0A6L2NLN3"/>
<evidence type="ECO:0000313" key="3">
    <source>
        <dbReference type="EMBL" id="GEU85434.1"/>
    </source>
</evidence>
<feature type="non-terminal residue" evidence="3">
    <location>
        <position position="1"/>
    </location>
</feature>
<proteinExistence type="predicted"/>
<evidence type="ECO:0000256" key="2">
    <source>
        <dbReference type="SAM" id="MobiDB-lite"/>
    </source>
</evidence>
<sequence length="580" mass="65534">KKVIITEDTVRQALRLNDAEIIDCLPKEEIFTELARMGYEKPLTNITFIKAFFSAQWKFLIHTILQCMSAKRIAWNEFSSFMASAVICLATGKGFSGVETPLFEGMLVPQQAADDVANIAADDVDDAVAENAAEPTPPSPTPPPPQELPSKSQVAPTLPPSPIAQSSSPPQQQQPSHLLHDVAISIDLLNTLKLERKNKLKVSRLRRLRKVGTAQRVESSVDTVMDDQEDVLEPIITLLHVSKQENKMRRWKNCRERKGIIADLDADKDVTLEEVDAAKDAKDDEPEPAKLKEVIEVVTTAKLMTKVVADAATTAASTITVAPSAARKRKRIVIRDPGETATPSTIVHSKPKYRDKGKGILVKEPKPLKKQAHIEQDEAYARELEAELNKNVKWDDVIEQNMAGFKMDYFKGMSYDDIHLIFEKYFNSNVAFLEKSKEQLEEEESRALKRKTKSSEKKAVKKKKLDEEVEELKKHLQIVPNEEDDVYTKATPLALKLFLSFLSLLRNFDREDLEMIWQIVQEIFASSKPKNFSDDFLLTTLKAMFKKPDVEAKVWKNQRGIYGLAKVKCWKLLGPVEFIL</sequence>
<reference evidence="3" key="1">
    <citation type="journal article" date="2019" name="Sci. Rep.">
        <title>Draft genome of Tanacetum cinerariifolium, the natural source of mosquito coil.</title>
        <authorList>
            <person name="Yamashiro T."/>
            <person name="Shiraishi A."/>
            <person name="Satake H."/>
            <person name="Nakayama K."/>
        </authorList>
    </citation>
    <scope>NUCLEOTIDE SEQUENCE</scope>
</reference>
<comment type="caution">
    <text evidence="3">The sequence shown here is derived from an EMBL/GenBank/DDBJ whole genome shotgun (WGS) entry which is preliminary data.</text>
</comment>
<organism evidence="3">
    <name type="scientific">Tanacetum cinerariifolium</name>
    <name type="common">Dalmatian daisy</name>
    <name type="synonym">Chrysanthemum cinerariifolium</name>
    <dbReference type="NCBI Taxonomy" id="118510"/>
    <lineage>
        <taxon>Eukaryota</taxon>
        <taxon>Viridiplantae</taxon>
        <taxon>Streptophyta</taxon>
        <taxon>Embryophyta</taxon>
        <taxon>Tracheophyta</taxon>
        <taxon>Spermatophyta</taxon>
        <taxon>Magnoliopsida</taxon>
        <taxon>eudicotyledons</taxon>
        <taxon>Gunneridae</taxon>
        <taxon>Pentapetalae</taxon>
        <taxon>asterids</taxon>
        <taxon>campanulids</taxon>
        <taxon>Asterales</taxon>
        <taxon>Asteraceae</taxon>
        <taxon>Asteroideae</taxon>
        <taxon>Anthemideae</taxon>
        <taxon>Anthemidinae</taxon>
        <taxon>Tanacetum</taxon>
    </lineage>
</organism>
<feature type="coiled-coil region" evidence="1">
    <location>
        <begin position="430"/>
        <end position="475"/>
    </location>
</feature>
<evidence type="ECO:0000256" key="1">
    <source>
        <dbReference type="SAM" id="Coils"/>
    </source>
</evidence>